<evidence type="ECO:0000313" key="4">
    <source>
        <dbReference type="Proteomes" id="UP000024376"/>
    </source>
</evidence>
<feature type="compositionally biased region" description="Polar residues" evidence="1">
    <location>
        <begin position="56"/>
        <end position="78"/>
    </location>
</feature>
<dbReference type="HOGENOM" id="CLU_2514247_0_0_1"/>
<dbReference type="EMBL" id="KI911154">
    <property type="protein sequence ID" value="ETR99893.1"/>
    <property type="molecule type" value="Genomic_DNA"/>
</dbReference>
<organism evidence="3 4">
    <name type="scientific">Hypocrea jecorina (strain ATCC 56765 / BCRC 32924 / NRRL 11460 / Rut C-30)</name>
    <name type="common">Trichoderma reesei</name>
    <dbReference type="NCBI Taxonomy" id="1344414"/>
    <lineage>
        <taxon>Eukaryota</taxon>
        <taxon>Fungi</taxon>
        <taxon>Dikarya</taxon>
        <taxon>Ascomycota</taxon>
        <taxon>Pezizomycotina</taxon>
        <taxon>Sordariomycetes</taxon>
        <taxon>Hypocreomycetidae</taxon>
        <taxon>Hypocreales</taxon>
        <taxon>Hypocreaceae</taxon>
        <taxon>Trichoderma</taxon>
    </lineage>
</organism>
<dbReference type="Proteomes" id="UP000024376">
    <property type="component" value="Unassembled WGS sequence"/>
</dbReference>
<feature type="region of interest" description="Disordered" evidence="1">
    <location>
        <begin position="42"/>
        <end position="85"/>
    </location>
</feature>
<gene>
    <name evidence="3" type="ORF">M419DRAFT_131954</name>
</gene>
<evidence type="ECO:0000313" key="3">
    <source>
        <dbReference type="EMBL" id="ETR99893.1"/>
    </source>
</evidence>
<feature type="signal peptide" evidence="2">
    <location>
        <begin position="1"/>
        <end position="22"/>
    </location>
</feature>
<sequence>MAFMPLLHLCNFNLLTLRNLKGQVAMAERPMRWNLRTSARTCPENQVTGNGPMAQRTRQMRGSSGCAQSPGSPNTNDASPGFSKD</sequence>
<name>A0A024S3M1_HYPJR</name>
<keyword evidence="2" id="KW-0732">Signal</keyword>
<protein>
    <submittedName>
        <fullName evidence="3">Uncharacterized protein</fullName>
    </submittedName>
</protein>
<feature type="chain" id="PRO_5001533598" evidence="2">
    <location>
        <begin position="23"/>
        <end position="85"/>
    </location>
</feature>
<dbReference type="AlphaFoldDB" id="A0A024S3M1"/>
<reference evidence="4" key="1">
    <citation type="journal article" date="2013" name="Ind. Biotechnol.">
        <title>Comparative genomics analysis of Trichoderma reesei strains.</title>
        <authorList>
            <person name="Koike H."/>
            <person name="Aerts A."/>
            <person name="LaButti K."/>
            <person name="Grigoriev I.V."/>
            <person name="Baker S.E."/>
        </authorList>
    </citation>
    <scope>NUCLEOTIDE SEQUENCE [LARGE SCALE GENOMIC DNA]</scope>
    <source>
        <strain evidence="4">ATCC 56765 / BCRC 32924 / NRRL 11460 / Rut C-30</strain>
    </source>
</reference>
<evidence type="ECO:0000256" key="1">
    <source>
        <dbReference type="SAM" id="MobiDB-lite"/>
    </source>
</evidence>
<evidence type="ECO:0000256" key="2">
    <source>
        <dbReference type="SAM" id="SignalP"/>
    </source>
</evidence>
<proteinExistence type="predicted"/>
<dbReference type="KEGG" id="trr:M419DRAFT_131954"/>
<accession>A0A024S3M1</accession>